<sequence length="1923" mass="207354">MAAIGSQGLEILAPSDYSDKKGTVEIDIIAVPGLGASPSKSFGSETPRGFNWLTDEREGIRSDIPKSRVLLYHYDSRWLGAQAKEQTIYNVAIMLLESIVEKRQSPEEVTRPIVFLAHSMGGLVVAKALALAAQQRDKLEYMRIIECFAGCIFFGTPFGGSSSQAKALLLANFLEKVGSAVPNQLLQLLDRDRDSLEELRRDFVNLSLKEPRSKLVCFYELEPTNYLQEKVSAWVPKNYFKLGPKEIVVTKESATLNGAADRGMPCNHRQLNRFDNPKDGRYEIVRHHLKDMVKDAHKIVRARLKASRQSAVDDATFARISQSLNLVGFQRQLQSVKALSGDSGWILKEDKYLGWSTQVSDGTRAPEAPCLWVSGDEGLGKSKAAAEVIQQLQKREAENDVGGSRNVMVAYFFCDATPDCSKAENVLKSLMWQLILGRRSLAQYVRSFAAQDSKLLKGSGQGAEEQFGMSRLWKGLADMLRDPSVHDVYLVVNNLHYLSPDLDSTHEFLRNISETLATAEGTDDPIREKVRWMFLGRDRAYLRDPLLVDGGPTLWINLNGSSMSSVRRERVRSFTRDRVKELADKKGYSLALQYFVFSSLEKRSESNSIWVEVVCRLLQGIPPDFSVVRKLLESLPQDPLVLINRTWAQELKEDKEDIENTKEILRTLAITFEEPTTYELSVLAGLDLDPDDGEFGDKVLAKIRACGPLLRTYDTESWEESGYQFSTRVAFIHPMARDALLTHDMKKLIGLAGDDEASETEVRWQHGIIGLRCFTYMLGRLGLPGDDSSLTLHRPELSAEDQADAELDDLFPEDEDSESTAVDDEEALDVLAYPLKYWLQHGYSATPDFVETLDTNHGFWSLDSAVRQKWWGEYARKEDYIDHRDMTALHIAAYFGLLPLVNSLLKSGHAHEMHAHDTWANQPLHWAADRGHVHVCERLLQEGADIDDGIVKGDWTPLHMAASSGQAEVITHLLDAHQRRPAQINAIAKEVGTALTLAILGRQYKAAETLLAYGADATLAAADSEPPIAAAALRGAESLLGKLLEAGGGANLASHEYGSALAAAASAGNANIAQTLLSLDQDPASHQRALEEASSAGFHSVVVVILRGSGGLPCGRALELAAYSGHDAVVTELWAYHQYYNVIHQEAINNALCMATDMQREATVDFLTGSCGADPNATSEEYGNALTASAFDGTMSILQMLLARGARVDAPEGYPLQAAALNGHAEIVTLLLDHGAHPNAFSTKIEAGTALQAACTSGNTDVAKILLARGADPRYGAGDFTNPLIAATSNGYGDAVELLLQHGADPNAPGGTDGSTPLINAACTLPAKHLDILIRYGAHVDQPDPDQDTALIMSALVGDDSCVETLLNHGAHVNLGGAHHGTPLHAAASNGHAATCRLLLRRGADPRLRGGPYHTVLQAAAASGDADTVKAVLEARHGADDVNAQGGLHTTALHAAAAQHDDGGLRQILALKPDLDIIAHNTTTPPTNSNTPNNNRTNQGTATDAGTGTPLQTAILARCDRNARLLLEAGADPNLVAGKYGTALQAAALRGSGALCTLLIEKGAGVNGVSDEGKYGHPLVAAVARGDDDGGERDEVLEVFFGLGAKIPAEVYKAALDKAWRQGDRAVFKQVLEAAKGVAAKDAKWFPNVKGVVGQFKKMRRERSVKSDVNSDFGDDDTYDRQDIDSEDDDDDEEEGEGGKEQAAQETSARSLGGTVERSGDGQQSQRGGGTDLAYRPATTRGGGGGGGGGEGWQQQPEQSFANAGAGSWAGDGGGGQVTSTGSRGIADGGDNAAMEGQYNTASPGGAGYADQSRGLGWDGGENTFEGGGAVNEQGQYGARGWDQGQQPEGEYYEGAPAQRGLVQEEQDGDEEAVDREGEGEDGGGEEDEQEGEEGEGQEEENAEEENAEEENEEEGNYEEEEE</sequence>
<comment type="caution">
    <text evidence="1">The sequence shown here is derived from an EMBL/GenBank/DDBJ whole genome shotgun (WGS) entry which is preliminary data.</text>
</comment>
<organism evidence="1 2">
    <name type="scientific">Chaetomium tenue</name>
    <dbReference type="NCBI Taxonomy" id="1854479"/>
    <lineage>
        <taxon>Eukaryota</taxon>
        <taxon>Fungi</taxon>
        <taxon>Dikarya</taxon>
        <taxon>Ascomycota</taxon>
        <taxon>Pezizomycotina</taxon>
        <taxon>Sordariomycetes</taxon>
        <taxon>Sordariomycetidae</taxon>
        <taxon>Sordariales</taxon>
        <taxon>Chaetomiaceae</taxon>
        <taxon>Chaetomium</taxon>
    </lineage>
</organism>
<accession>A0ACB7PMW0</accession>
<evidence type="ECO:0000313" key="1">
    <source>
        <dbReference type="EMBL" id="KAH6649318.1"/>
    </source>
</evidence>
<name>A0ACB7PMW0_9PEZI</name>
<dbReference type="Proteomes" id="UP000724584">
    <property type="component" value="Unassembled WGS sequence"/>
</dbReference>
<keyword evidence="2" id="KW-1185">Reference proteome</keyword>
<evidence type="ECO:0000313" key="2">
    <source>
        <dbReference type="Proteomes" id="UP000724584"/>
    </source>
</evidence>
<proteinExistence type="predicted"/>
<protein>
    <submittedName>
        <fullName evidence="1">Ankyrin repeat-containing domain protein</fullName>
    </submittedName>
</protein>
<reference evidence="1 2" key="1">
    <citation type="journal article" date="2021" name="Nat. Commun.">
        <title>Genetic determinants of endophytism in the Arabidopsis root mycobiome.</title>
        <authorList>
            <person name="Mesny F."/>
            <person name="Miyauchi S."/>
            <person name="Thiergart T."/>
            <person name="Pickel B."/>
            <person name="Atanasova L."/>
            <person name="Karlsson M."/>
            <person name="Huettel B."/>
            <person name="Barry K.W."/>
            <person name="Haridas S."/>
            <person name="Chen C."/>
            <person name="Bauer D."/>
            <person name="Andreopoulos W."/>
            <person name="Pangilinan J."/>
            <person name="LaButti K."/>
            <person name="Riley R."/>
            <person name="Lipzen A."/>
            <person name="Clum A."/>
            <person name="Drula E."/>
            <person name="Henrissat B."/>
            <person name="Kohler A."/>
            <person name="Grigoriev I.V."/>
            <person name="Martin F.M."/>
            <person name="Hacquard S."/>
        </authorList>
    </citation>
    <scope>NUCLEOTIDE SEQUENCE [LARGE SCALE GENOMIC DNA]</scope>
    <source>
        <strain evidence="1 2">MPI-SDFR-AT-0079</strain>
    </source>
</reference>
<gene>
    <name evidence="1" type="ORF">F5144DRAFT_607514</name>
</gene>
<dbReference type="EMBL" id="JAGIZQ010000001">
    <property type="protein sequence ID" value="KAH6649318.1"/>
    <property type="molecule type" value="Genomic_DNA"/>
</dbReference>